<dbReference type="Gene3D" id="1.10.4030.10">
    <property type="entry name" value="Porin chaperone SurA, peptide-binding domain"/>
    <property type="match status" value="1"/>
</dbReference>
<dbReference type="Pfam" id="PF00639">
    <property type="entry name" value="Rotamase"/>
    <property type="match status" value="1"/>
</dbReference>
<evidence type="ECO:0000256" key="9">
    <source>
        <dbReference type="ARBA" id="ARBA00040743"/>
    </source>
</evidence>
<proteinExistence type="inferred from homology"/>
<dbReference type="PANTHER" id="PTHR47529:SF1">
    <property type="entry name" value="PERIPLASMIC CHAPERONE PPID"/>
    <property type="match status" value="1"/>
</dbReference>
<evidence type="ECO:0000256" key="5">
    <source>
        <dbReference type="ARBA" id="ARBA00022989"/>
    </source>
</evidence>
<feature type="domain" description="PpiC" evidence="12">
    <location>
        <begin position="341"/>
        <end position="394"/>
    </location>
</feature>
<keyword evidence="2" id="KW-1003">Cell membrane</keyword>
<dbReference type="InterPro" id="IPR052029">
    <property type="entry name" value="PpiD_chaperone"/>
</dbReference>
<evidence type="ECO:0000256" key="7">
    <source>
        <dbReference type="ARBA" id="ARBA00023186"/>
    </source>
</evidence>
<dbReference type="SUPFAM" id="SSF54534">
    <property type="entry name" value="FKBP-like"/>
    <property type="match status" value="2"/>
</dbReference>
<evidence type="ECO:0000259" key="12">
    <source>
        <dbReference type="PROSITE" id="PS50198"/>
    </source>
</evidence>
<keyword evidence="7" id="KW-0143">Chaperone</keyword>
<reference evidence="13 14" key="1">
    <citation type="submission" date="2015-11" db="EMBL/GenBank/DDBJ databases">
        <authorList>
            <person name="Varghese N."/>
        </authorList>
    </citation>
    <scope>NUCLEOTIDE SEQUENCE [LARGE SCALE GENOMIC DNA]</scope>
    <source>
        <strain evidence="13 14">JGI-8</strain>
    </source>
</reference>
<evidence type="ECO:0000256" key="2">
    <source>
        <dbReference type="ARBA" id="ARBA00022475"/>
    </source>
</evidence>
<dbReference type="InterPro" id="IPR027304">
    <property type="entry name" value="Trigger_fact/SurA_dom_sf"/>
</dbReference>
<comment type="caution">
    <text evidence="13">The sequence shown here is derived from an EMBL/GenBank/DDBJ whole genome shotgun (WGS) entry which is preliminary data.</text>
</comment>
<comment type="subcellular location">
    <subcellularLocation>
        <location evidence="1">Cell inner membrane</location>
        <topology evidence="1">Single-pass type II membrane protein</topology>
        <orientation evidence="1">Periplasmic side</orientation>
    </subcellularLocation>
</comment>
<keyword evidence="5" id="KW-1133">Transmembrane helix</keyword>
<accession>A0ABP2B110</accession>
<gene>
    <name evidence="13" type="ORF">JGI8_02170</name>
</gene>
<keyword evidence="11" id="KW-0413">Isomerase</keyword>
<evidence type="ECO:0000256" key="1">
    <source>
        <dbReference type="ARBA" id="ARBA00004382"/>
    </source>
</evidence>
<keyword evidence="14" id="KW-1185">Reference proteome</keyword>
<dbReference type="InterPro" id="IPR046357">
    <property type="entry name" value="PPIase_dom_sf"/>
</dbReference>
<dbReference type="Pfam" id="PF13623">
    <property type="entry name" value="SurA_N_2"/>
    <property type="match status" value="1"/>
</dbReference>
<sequence length="394" mass="45535">MAKMRDNLPAILLSLVILFLLTIVLDWGMDITGRHRSNGFAREPIGIVNGEEITYQEFNQALEFEIENFKQRTGNDPDDFMLEQLRNQVWEQLVTRKLIEQEIKKLNLTVTDEEITDWVLNSPETLPEPVKRNFVDSTGKIDRVLLERALKSTTPQARQFWIEVEKFLKAQKLTEKLQSRLLASVLVSEGEIRERFEKQNTRYEIKYVSLDPNRFSKEISEPTDDEIKEYYRNHQDEFRIQETRRLKYVLFSDMPSAEDTASVLRELENFKQQAMQGADFVELVKNYSEAPFSDVFFKHGELLPEIENEIWDKKVGEIVGPLKASDGIHLIKILDERKGSDTFVRASHILVPIGRDTAESYNLAKDILNLAKKGEDFAKLAATFSVDQVTASKG</sequence>
<dbReference type="PROSITE" id="PS50198">
    <property type="entry name" value="PPIC_PPIASE_2"/>
    <property type="match status" value="2"/>
</dbReference>
<dbReference type="Pfam" id="PF13145">
    <property type="entry name" value="Rotamase_2"/>
    <property type="match status" value="1"/>
</dbReference>
<dbReference type="SUPFAM" id="SSF109998">
    <property type="entry name" value="Triger factor/SurA peptide-binding domain-like"/>
    <property type="match status" value="1"/>
</dbReference>
<evidence type="ECO:0000256" key="11">
    <source>
        <dbReference type="PROSITE-ProRule" id="PRU00278"/>
    </source>
</evidence>
<dbReference type="PANTHER" id="PTHR47529">
    <property type="entry name" value="PEPTIDYL-PROLYL CIS-TRANS ISOMERASE D"/>
    <property type="match status" value="1"/>
</dbReference>
<evidence type="ECO:0000256" key="3">
    <source>
        <dbReference type="ARBA" id="ARBA00022519"/>
    </source>
</evidence>
<evidence type="ECO:0000256" key="8">
    <source>
        <dbReference type="ARBA" id="ARBA00038408"/>
    </source>
</evidence>
<comment type="similarity">
    <text evidence="8">Belongs to the PpiD chaperone family.</text>
</comment>
<evidence type="ECO:0000256" key="6">
    <source>
        <dbReference type="ARBA" id="ARBA00023136"/>
    </source>
</evidence>
<evidence type="ECO:0000313" key="13">
    <source>
        <dbReference type="EMBL" id="CUS95462.1"/>
    </source>
</evidence>
<keyword evidence="4" id="KW-0812">Transmembrane</keyword>
<keyword evidence="11" id="KW-0697">Rotamase</keyword>
<dbReference type="InterPro" id="IPR000297">
    <property type="entry name" value="PPIase_PpiC"/>
</dbReference>
<evidence type="ECO:0000256" key="10">
    <source>
        <dbReference type="ARBA" id="ARBA00042775"/>
    </source>
</evidence>
<dbReference type="Proteomes" id="UP000182200">
    <property type="component" value="Unassembled WGS sequence"/>
</dbReference>
<name>A0ABP2B110_9BACT</name>
<feature type="domain" description="PpiC" evidence="12">
    <location>
        <begin position="241"/>
        <end position="335"/>
    </location>
</feature>
<feature type="non-terminal residue" evidence="13">
    <location>
        <position position="394"/>
    </location>
</feature>
<keyword evidence="6" id="KW-0472">Membrane</keyword>
<dbReference type="Gene3D" id="3.10.50.40">
    <property type="match status" value="2"/>
</dbReference>
<keyword evidence="3" id="KW-0997">Cell inner membrane</keyword>
<dbReference type="EMBL" id="CZVI01000075">
    <property type="protein sequence ID" value="CUS95462.1"/>
    <property type="molecule type" value="Genomic_DNA"/>
</dbReference>
<evidence type="ECO:0000313" key="14">
    <source>
        <dbReference type="Proteomes" id="UP000182200"/>
    </source>
</evidence>
<protein>
    <recommendedName>
        <fullName evidence="9">Periplasmic chaperone PpiD</fullName>
    </recommendedName>
    <alternativeName>
        <fullName evidence="10">Periplasmic folding chaperone</fullName>
    </alternativeName>
</protein>
<evidence type="ECO:0000256" key="4">
    <source>
        <dbReference type="ARBA" id="ARBA00022692"/>
    </source>
</evidence>
<organism evidence="13 14">
    <name type="scientific">Candidatus Kryptonium thompsonii</name>
    <dbReference type="NCBI Taxonomy" id="1633631"/>
    <lineage>
        <taxon>Bacteria</taxon>
        <taxon>Pseudomonadati</taxon>
        <taxon>Candidatus Kryptoniota</taxon>
        <taxon>Candidatus Kryptonium</taxon>
    </lineage>
</organism>